<gene>
    <name evidence="4" type="ORF">CDV31_016227</name>
</gene>
<keyword evidence="5" id="KW-1185">Reference proteome</keyword>
<dbReference type="EMBL" id="NIZV01000499">
    <property type="protein sequence ID" value="RSL87542.1"/>
    <property type="molecule type" value="Genomic_DNA"/>
</dbReference>
<dbReference type="InterPro" id="IPR000868">
    <property type="entry name" value="Isochorismatase-like_dom"/>
</dbReference>
<comment type="caution">
    <text evidence="4">The sequence shown here is derived from an EMBL/GenBank/DDBJ whole genome shotgun (WGS) entry which is preliminary data.</text>
</comment>
<protein>
    <recommendedName>
        <fullName evidence="3">Isochorismatase-like domain-containing protein</fullName>
    </recommendedName>
</protein>
<dbReference type="InterPro" id="IPR036380">
    <property type="entry name" value="Isochorismatase-like_sf"/>
</dbReference>
<evidence type="ECO:0000313" key="5">
    <source>
        <dbReference type="Proteomes" id="UP000288429"/>
    </source>
</evidence>
<dbReference type="Proteomes" id="UP000288429">
    <property type="component" value="Unassembled WGS sequence"/>
</dbReference>
<evidence type="ECO:0000256" key="2">
    <source>
        <dbReference type="SAM" id="SignalP"/>
    </source>
</evidence>
<reference evidence="4 5" key="1">
    <citation type="submission" date="2017-06" db="EMBL/GenBank/DDBJ databases">
        <title>Cmopartive genomic analysis of Ambrosia Fusariam Clade fungi.</title>
        <authorList>
            <person name="Stajich J.E."/>
            <person name="Carrillo J."/>
            <person name="Kijimoto T."/>
            <person name="Eskalen A."/>
            <person name="O'Donnell K."/>
            <person name="Kasson M."/>
        </authorList>
    </citation>
    <scope>NUCLEOTIDE SEQUENCE [LARGE SCALE GENOMIC DNA]</scope>
    <source>
        <strain evidence="4 5">NRRL 20438</strain>
    </source>
</reference>
<dbReference type="InterPro" id="IPR053152">
    <property type="entry name" value="Hydrolase_YcaC-like"/>
</dbReference>
<evidence type="ECO:0000256" key="1">
    <source>
        <dbReference type="ARBA" id="ARBA00006336"/>
    </source>
</evidence>
<dbReference type="PANTHER" id="PTHR43559:SF3">
    <property type="entry name" value="HYDROLASE YCAC-RELATED"/>
    <property type="match status" value="1"/>
</dbReference>
<comment type="similarity">
    <text evidence="1">Belongs to the isochorismatase family.</text>
</comment>
<proteinExistence type="inferred from homology"/>
<evidence type="ECO:0000313" key="4">
    <source>
        <dbReference type="EMBL" id="RSL87542.1"/>
    </source>
</evidence>
<feature type="chain" id="PRO_5019437647" description="Isochorismatase-like domain-containing protein" evidence="2">
    <location>
        <begin position="21"/>
        <end position="215"/>
    </location>
</feature>
<dbReference type="SUPFAM" id="SSF52499">
    <property type="entry name" value="Isochorismatase-like hydrolases"/>
    <property type="match status" value="1"/>
</dbReference>
<name>A0A428SCP0_9HYPO</name>
<feature type="signal peptide" evidence="2">
    <location>
        <begin position="1"/>
        <end position="20"/>
    </location>
</feature>
<feature type="domain" description="Isochorismatase-like" evidence="3">
    <location>
        <begin position="78"/>
        <end position="165"/>
    </location>
</feature>
<sequence length="215" mass="23777">MAFLTTLWLMLMVSLKAVSAESKPFERLNINDTVLLVVDHQVGLFDLARDFDPQLFYRNAIAHAALGKLFDIPEILDLYPDVPIIKRPGEINAWDNAEFREAVKATGRSQFIVGGIVTDVCVTFLSLSLREEGYSVWANVEASGTTSTLIRDVSNSRMQAAGVHLAGLFSIAADLFRDWRNPPGAEKMSEWYAKYAPAYLVTAQLFNAAKGNSTS</sequence>
<accession>A0A428SCP0</accession>
<dbReference type="Gene3D" id="3.40.50.850">
    <property type="entry name" value="Isochorismatase-like"/>
    <property type="match status" value="1"/>
</dbReference>
<dbReference type="PANTHER" id="PTHR43559">
    <property type="entry name" value="HYDROLASE YCAC-RELATED"/>
    <property type="match status" value="1"/>
</dbReference>
<dbReference type="Pfam" id="PF00857">
    <property type="entry name" value="Isochorismatase"/>
    <property type="match status" value="1"/>
</dbReference>
<dbReference type="AlphaFoldDB" id="A0A428SCP0"/>
<organism evidence="4 5">
    <name type="scientific">Fusarium ambrosium</name>
    <dbReference type="NCBI Taxonomy" id="131363"/>
    <lineage>
        <taxon>Eukaryota</taxon>
        <taxon>Fungi</taxon>
        <taxon>Dikarya</taxon>
        <taxon>Ascomycota</taxon>
        <taxon>Pezizomycotina</taxon>
        <taxon>Sordariomycetes</taxon>
        <taxon>Hypocreomycetidae</taxon>
        <taxon>Hypocreales</taxon>
        <taxon>Nectriaceae</taxon>
        <taxon>Fusarium</taxon>
        <taxon>Fusarium solani species complex</taxon>
    </lineage>
</organism>
<evidence type="ECO:0000259" key="3">
    <source>
        <dbReference type="Pfam" id="PF00857"/>
    </source>
</evidence>
<keyword evidence="2" id="KW-0732">Signal</keyword>